<dbReference type="RefSeq" id="WP_367886605.1">
    <property type="nucleotide sequence ID" value="NZ_CP130612.1"/>
</dbReference>
<dbReference type="NCBIfam" id="TIGR02021">
    <property type="entry name" value="BchM-ChlM"/>
    <property type="match status" value="1"/>
</dbReference>
<evidence type="ECO:0000259" key="6">
    <source>
        <dbReference type="Pfam" id="PF07109"/>
    </source>
</evidence>
<evidence type="ECO:0000256" key="1">
    <source>
        <dbReference type="ARBA" id="ARBA00022603"/>
    </source>
</evidence>
<keyword evidence="1 7" id="KW-0489">Methyltransferase</keyword>
<dbReference type="EMBL" id="CP130612">
    <property type="protein sequence ID" value="WKW10895.1"/>
    <property type="molecule type" value="Genomic_DNA"/>
</dbReference>
<evidence type="ECO:0000256" key="2">
    <source>
        <dbReference type="ARBA" id="ARBA00022679"/>
    </source>
</evidence>
<feature type="domain" description="Magnesium-protoporphyrin IX methyltransferase C-terminal" evidence="6">
    <location>
        <begin position="143"/>
        <end position="240"/>
    </location>
</feature>
<dbReference type="InterPro" id="IPR007848">
    <property type="entry name" value="Small_mtfrase_dom"/>
</dbReference>
<sequence>MPGTPSTPPTAALPGGYARTRAWLHEYFDRQAAKSWETLTSDAPVSGIRATVRAGRDRMRTLMLSWLPTNLSGVRVLDAGCGTGAASIELARRGAEVVAIDLSPTLVDVARQRAAQSTLRGSIDFRAGDMLDAALGEFDYVFAMDSLIHYELADAVAAVSALAPRVRQGFVFTFAPRTPLLATMHAVGKWFPRADRAPQIVPTAEQALRDALQQALPGFTAGRTQQVKSSFYTSQAMELQSTPRRISP</sequence>
<dbReference type="EMBL" id="CP130613">
    <property type="protein sequence ID" value="WKW13804.1"/>
    <property type="molecule type" value="Genomic_DNA"/>
</dbReference>
<gene>
    <name evidence="7" type="primary">bchM</name>
    <name evidence="7" type="ORF">Strain138_000128</name>
    <name evidence="8" type="ORF">Strain318_000128</name>
</gene>
<evidence type="ECO:0000259" key="5">
    <source>
        <dbReference type="Pfam" id="PF05175"/>
    </source>
</evidence>
<dbReference type="GO" id="GO:0046406">
    <property type="term" value="F:magnesium protoporphyrin IX methyltransferase activity"/>
    <property type="evidence" value="ECO:0007669"/>
    <property type="project" value="UniProtKB-UniRule"/>
</dbReference>
<protein>
    <recommendedName>
        <fullName evidence="4">Magnesium protoporphyrin IX methyltransferase</fullName>
        <ecNumber evidence="4">2.1.1.11</ecNumber>
    </recommendedName>
</protein>
<evidence type="ECO:0000256" key="4">
    <source>
        <dbReference type="NCBIfam" id="TIGR02021"/>
    </source>
</evidence>
<accession>A0AA49JXQ7</accession>
<evidence type="ECO:0000313" key="8">
    <source>
        <dbReference type="EMBL" id="WKW13804.1"/>
    </source>
</evidence>
<keyword evidence="2 7" id="KW-0808">Transferase</keyword>
<dbReference type="GO" id="GO:0032259">
    <property type="term" value="P:methylation"/>
    <property type="evidence" value="ECO:0007669"/>
    <property type="project" value="UniProtKB-KW"/>
</dbReference>
<dbReference type="KEGG" id="pspc:Strain318_000128"/>
<dbReference type="InterPro" id="IPR010251">
    <property type="entry name" value="Mg_prot_MeTrfase"/>
</dbReference>
<evidence type="ECO:0000313" key="7">
    <source>
        <dbReference type="EMBL" id="WKW10895.1"/>
    </source>
</evidence>
<reference evidence="7" key="1">
    <citation type="submission" date="2023-07" db="EMBL/GenBank/DDBJ databases">
        <authorList>
            <person name="Haufschild T."/>
            <person name="Kallscheuer N."/>
            <person name="Hammer J."/>
            <person name="Kohn T."/>
            <person name="Kabuu M."/>
            <person name="Jogler M."/>
            <person name="Wohfarth N."/>
            <person name="Heuer A."/>
            <person name="Rohde M."/>
            <person name="van Teeseling M.C.F."/>
            <person name="Jogler C."/>
        </authorList>
    </citation>
    <scope>NUCLEOTIDE SEQUENCE</scope>
    <source>
        <strain evidence="7">Strain 138</strain>
        <strain evidence="8">Strain 318</strain>
    </source>
</reference>
<dbReference type="InterPro" id="IPR010940">
    <property type="entry name" value="Mg_prot_MeTrfase_C"/>
</dbReference>
<evidence type="ECO:0000313" key="9">
    <source>
        <dbReference type="Proteomes" id="UP001229955"/>
    </source>
</evidence>
<dbReference type="CDD" id="cd02440">
    <property type="entry name" value="AdoMet_MTases"/>
    <property type="match status" value="1"/>
</dbReference>
<dbReference type="GO" id="GO:0015995">
    <property type="term" value="P:chlorophyll biosynthetic process"/>
    <property type="evidence" value="ECO:0007669"/>
    <property type="project" value="UniProtKB-UniRule"/>
</dbReference>
<organism evidence="7">
    <name type="scientific">Pseudogemmatithrix spongiicola</name>
    <dbReference type="NCBI Taxonomy" id="3062599"/>
    <lineage>
        <taxon>Bacteria</taxon>
        <taxon>Pseudomonadati</taxon>
        <taxon>Gemmatimonadota</taxon>
        <taxon>Gemmatimonadia</taxon>
        <taxon>Gemmatimonadales</taxon>
        <taxon>Gemmatimonadaceae</taxon>
        <taxon>Pseudogemmatithrix</taxon>
    </lineage>
</organism>
<keyword evidence="9" id="KW-1185">Reference proteome</keyword>
<dbReference type="Pfam" id="PF05175">
    <property type="entry name" value="MTS"/>
    <property type="match status" value="1"/>
</dbReference>
<dbReference type="Pfam" id="PF07109">
    <property type="entry name" value="Mg-por_mtran_C"/>
    <property type="match status" value="1"/>
</dbReference>
<dbReference type="Gene3D" id="3.40.50.150">
    <property type="entry name" value="Vaccinia Virus protein VP39"/>
    <property type="match status" value="1"/>
</dbReference>
<accession>A0AA49JS17</accession>
<dbReference type="PROSITE" id="PS51556">
    <property type="entry name" value="SAM_MT_MG_PIX"/>
    <property type="match status" value="1"/>
</dbReference>
<dbReference type="Proteomes" id="UP001229955">
    <property type="component" value="Chromosome"/>
</dbReference>
<dbReference type="PANTHER" id="PTHR43464">
    <property type="entry name" value="METHYLTRANSFERASE"/>
    <property type="match status" value="1"/>
</dbReference>
<keyword evidence="3" id="KW-0949">S-adenosyl-L-methionine</keyword>
<feature type="domain" description="Methyltransferase small" evidence="5">
    <location>
        <begin position="57"/>
        <end position="142"/>
    </location>
</feature>
<dbReference type="PANTHER" id="PTHR43464:SF19">
    <property type="entry name" value="UBIQUINONE BIOSYNTHESIS O-METHYLTRANSFERASE, MITOCHONDRIAL"/>
    <property type="match status" value="1"/>
</dbReference>
<dbReference type="SUPFAM" id="SSF53335">
    <property type="entry name" value="S-adenosyl-L-methionine-dependent methyltransferases"/>
    <property type="match status" value="1"/>
</dbReference>
<dbReference type="EC" id="2.1.1.11" evidence="4"/>
<evidence type="ECO:0000256" key="3">
    <source>
        <dbReference type="ARBA" id="ARBA00022691"/>
    </source>
</evidence>
<dbReference type="InterPro" id="IPR029063">
    <property type="entry name" value="SAM-dependent_MTases_sf"/>
</dbReference>
<dbReference type="AlphaFoldDB" id="A0AA49JS17"/>
<proteinExistence type="predicted"/>
<name>A0AA49JS17_9BACT</name>